<comment type="similarity">
    <text evidence="1 4">Belongs to the pyrroline-5-carboxylate reductase family.</text>
</comment>
<name>A0A2M8EWF1_9BACT</name>
<dbReference type="PANTHER" id="PTHR11645">
    <property type="entry name" value="PYRROLINE-5-CARBOXYLATE REDUCTASE"/>
    <property type="match status" value="1"/>
</dbReference>
<dbReference type="PIRSF" id="PIRSF000193">
    <property type="entry name" value="Pyrrol-5-carb_rd"/>
    <property type="match status" value="1"/>
</dbReference>
<dbReference type="GO" id="GO:0055129">
    <property type="term" value="P:L-proline biosynthetic process"/>
    <property type="evidence" value="ECO:0007669"/>
    <property type="project" value="UniProtKB-UniRule"/>
</dbReference>
<evidence type="ECO:0000313" key="9">
    <source>
        <dbReference type="Proteomes" id="UP000231383"/>
    </source>
</evidence>
<feature type="binding site" evidence="5">
    <location>
        <begin position="7"/>
        <end position="12"/>
    </location>
    <ligand>
        <name>NADP(+)</name>
        <dbReference type="ChEBI" id="CHEBI:58349"/>
    </ligand>
</feature>
<keyword evidence="4" id="KW-0641">Proline biosynthesis</keyword>
<feature type="domain" description="Pyrroline-5-carboxylate reductase catalytic N-terminal" evidence="6">
    <location>
        <begin position="3"/>
        <end position="80"/>
    </location>
</feature>
<comment type="pathway">
    <text evidence="4">Amino-acid biosynthesis; L-proline biosynthesis; L-proline from L-glutamate 5-semialdehyde: step 1/1.</text>
</comment>
<evidence type="ECO:0000256" key="1">
    <source>
        <dbReference type="ARBA" id="ARBA00005525"/>
    </source>
</evidence>
<dbReference type="Gene3D" id="1.10.3730.10">
    <property type="entry name" value="ProC C-terminal domain-like"/>
    <property type="match status" value="1"/>
</dbReference>
<dbReference type="GO" id="GO:0005737">
    <property type="term" value="C:cytoplasm"/>
    <property type="evidence" value="ECO:0007669"/>
    <property type="project" value="UniProtKB-SubCell"/>
</dbReference>
<dbReference type="UniPathway" id="UPA00098">
    <property type="reaction ID" value="UER00361"/>
</dbReference>
<dbReference type="SUPFAM" id="SSF48179">
    <property type="entry name" value="6-phosphogluconate dehydrogenase C-terminal domain-like"/>
    <property type="match status" value="1"/>
</dbReference>
<dbReference type="GO" id="GO:0004735">
    <property type="term" value="F:pyrroline-5-carboxylate reductase activity"/>
    <property type="evidence" value="ECO:0007669"/>
    <property type="project" value="UniProtKB-UniRule"/>
</dbReference>
<keyword evidence="4" id="KW-0028">Amino-acid biosynthesis</keyword>
<comment type="caution">
    <text evidence="8">The sequence shown here is derived from an EMBL/GenBank/DDBJ whole genome shotgun (WGS) entry which is preliminary data.</text>
</comment>
<dbReference type="Pfam" id="PF14748">
    <property type="entry name" value="P5CR_dimer"/>
    <property type="match status" value="1"/>
</dbReference>
<dbReference type="Gene3D" id="3.40.50.720">
    <property type="entry name" value="NAD(P)-binding Rossmann-like Domain"/>
    <property type="match status" value="1"/>
</dbReference>
<dbReference type="EMBL" id="PFSC01000181">
    <property type="protein sequence ID" value="PJC30195.1"/>
    <property type="molecule type" value="Genomic_DNA"/>
</dbReference>
<evidence type="ECO:0000256" key="2">
    <source>
        <dbReference type="ARBA" id="ARBA00022857"/>
    </source>
</evidence>
<reference evidence="9" key="1">
    <citation type="submission" date="2017-09" db="EMBL/GenBank/DDBJ databases">
        <title>Depth-based differentiation of microbial function through sediment-hosted aquifers and enrichment of novel symbionts in the deep terrestrial subsurface.</title>
        <authorList>
            <person name="Probst A.J."/>
            <person name="Ladd B."/>
            <person name="Jarett J.K."/>
            <person name="Geller-Mcgrath D.E."/>
            <person name="Sieber C.M.K."/>
            <person name="Emerson J.B."/>
            <person name="Anantharaman K."/>
            <person name="Thomas B.C."/>
            <person name="Malmstrom R."/>
            <person name="Stieglmeier M."/>
            <person name="Klingl A."/>
            <person name="Woyke T."/>
            <person name="Ryan C.M."/>
            <person name="Banfield J.F."/>
        </authorList>
    </citation>
    <scope>NUCLEOTIDE SEQUENCE [LARGE SCALE GENOMIC DNA]</scope>
</reference>
<dbReference type="InterPro" id="IPR029036">
    <property type="entry name" value="P5CR_dimer"/>
</dbReference>
<comment type="catalytic activity">
    <reaction evidence="4">
        <text>L-proline + NAD(+) = (S)-1-pyrroline-5-carboxylate + NADH + 2 H(+)</text>
        <dbReference type="Rhea" id="RHEA:14105"/>
        <dbReference type="ChEBI" id="CHEBI:15378"/>
        <dbReference type="ChEBI" id="CHEBI:17388"/>
        <dbReference type="ChEBI" id="CHEBI:57540"/>
        <dbReference type="ChEBI" id="CHEBI:57945"/>
        <dbReference type="ChEBI" id="CHEBI:60039"/>
        <dbReference type="EC" id="1.5.1.2"/>
    </reaction>
</comment>
<evidence type="ECO:0000313" key="8">
    <source>
        <dbReference type="EMBL" id="PJC30195.1"/>
    </source>
</evidence>
<keyword evidence="4" id="KW-0963">Cytoplasm</keyword>
<dbReference type="Proteomes" id="UP000231383">
    <property type="component" value="Unassembled WGS sequence"/>
</dbReference>
<comment type="subcellular location">
    <subcellularLocation>
        <location evidence="4">Cytoplasm</location>
    </subcellularLocation>
</comment>
<dbReference type="HAMAP" id="MF_01925">
    <property type="entry name" value="P5C_reductase"/>
    <property type="match status" value="1"/>
</dbReference>
<dbReference type="InterPro" id="IPR036291">
    <property type="entry name" value="NAD(P)-bd_dom_sf"/>
</dbReference>
<feature type="domain" description="Pyrroline-5-carboxylate reductase dimerisation" evidence="7">
    <location>
        <begin position="144"/>
        <end position="238"/>
    </location>
</feature>
<dbReference type="InterPro" id="IPR028939">
    <property type="entry name" value="P5C_Rdtase_cat_N"/>
</dbReference>
<proteinExistence type="inferred from homology"/>
<keyword evidence="2 4" id="KW-0521">NADP</keyword>
<comment type="catalytic activity">
    <reaction evidence="4">
        <text>L-proline + NADP(+) = (S)-1-pyrroline-5-carboxylate + NADPH + 2 H(+)</text>
        <dbReference type="Rhea" id="RHEA:14109"/>
        <dbReference type="ChEBI" id="CHEBI:15378"/>
        <dbReference type="ChEBI" id="CHEBI:17388"/>
        <dbReference type="ChEBI" id="CHEBI:57783"/>
        <dbReference type="ChEBI" id="CHEBI:58349"/>
        <dbReference type="ChEBI" id="CHEBI:60039"/>
        <dbReference type="EC" id="1.5.1.2"/>
    </reaction>
</comment>
<protein>
    <recommendedName>
        <fullName evidence="4">Pyrroline-5-carboxylate reductase</fullName>
        <shortName evidence="4">P5C reductase</shortName>
        <shortName evidence="4">P5CR</shortName>
        <ecNumber evidence="4">1.5.1.2</ecNumber>
    </recommendedName>
    <alternativeName>
        <fullName evidence="4">PCA reductase</fullName>
    </alternativeName>
</protein>
<comment type="function">
    <text evidence="4">Catalyzes the reduction of 1-pyrroline-5-carboxylate (PCA) to L-proline.</text>
</comment>
<organism evidence="8 9">
    <name type="scientific">Candidatus Roizmanbacteria bacterium CG_4_9_14_0_2_um_filter_39_13</name>
    <dbReference type="NCBI Taxonomy" id="1974839"/>
    <lineage>
        <taxon>Bacteria</taxon>
        <taxon>Candidatus Roizmaniibacteriota</taxon>
    </lineage>
</organism>
<dbReference type="PANTHER" id="PTHR11645:SF0">
    <property type="entry name" value="PYRROLINE-5-CARBOXYLATE REDUCTASE 3"/>
    <property type="match status" value="1"/>
</dbReference>
<dbReference type="InterPro" id="IPR008927">
    <property type="entry name" value="6-PGluconate_DH-like_C_sf"/>
</dbReference>
<dbReference type="SUPFAM" id="SSF51735">
    <property type="entry name" value="NAD(P)-binding Rossmann-fold domains"/>
    <property type="match status" value="1"/>
</dbReference>
<dbReference type="Pfam" id="PF03807">
    <property type="entry name" value="F420_oxidored"/>
    <property type="match status" value="1"/>
</dbReference>
<gene>
    <name evidence="4" type="primary">proC</name>
    <name evidence="8" type="ORF">CO051_06975</name>
</gene>
<keyword evidence="3 4" id="KW-0560">Oxidoreductase</keyword>
<dbReference type="AlphaFoldDB" id="A0A2M8EWF1"/>
<evidence type="ECO:0000259" key="7">
    <source>
        <dbReference type="Pfam" id="PF14748"/>
    </source>
</evidence>
<evidence type="ECO:0000256" key="3">
    <source>
        <dbReference type="ARBA" id="ARBA00023002"/>
    </source>
</evidence>
<dbReference type="EC" id="1.5.1.2" evidence="4"/>
<feature type="binding site" evidence="5">
    <location>
        <position position="40"/>
    </location>
    <ligand>
        <name>NADPH</name>
        <dbReference type="ChEBI" id="CHEBI:57783"/>
    </ligand>
</feature>
<dbReference type="InterPro" id="IPR000304">
    <property type="entry name" value="Pyrroline-COOH_reductase"/>
</dbReference>
<sequence>MKRIAIIGMGHLGTALLKGLIRSKKVSRSFIRVSNSSKQNAQTVENADIVFLTIKKSKVVEVLQNIKDNLKIDAVIISAIPGVRVSTIKKILTTNHHVVRIMPSIPISIGKGIIGIYFLNSEVSKYKICNLLSKLGKIIEVDEEYKLDILTVAAGCGPGVVAYIIQSLMISFINIGLTKSEALNIALQTMQGTCSLLKEQKILPHKLLADVATKGGITESIVMYFDKHDLNTLIAHGLIQGKQTLLKK</sequence>
<evidence type="ECO:0000256" key="5">
    <source>
        <dbReference type="PIRSR" id="PIRSR000193-1"/>
    </source>
</evidence>
<accession>A0A2M8EWF1</accession>
<evidence type="ECO:0000256" key="4">
    <source>
        <dbReference type="HAMAP-Rule" id="MF_01925"/>
    </source>
</evidence>
<evidence type="ECO:0000259" key="6">
    <source>
        <dbReference type="Pfam" id="PF03807"/>
    </source>
</evidence>